<dbReference type="OrthoDB" id="5831905at2759"/>
<sequence length="209" mass="24951">METLRAHKQIIANIKTQCWPMNRKMKILRRAKLYIKKHEGDLKQSKQAKDIVATYRSFVEKSINRLKREINNIIVQLTPWEMRIKKIESKNRQNVSCIKSVLSGQFGSVVASYFIFLRWVFWVNTFISIFICCFLMVPEVRLQQKFYFILRGPKDFTGMRKEVEDKEHALDLKTIWEFDGYLKYSPIFYGYYSNEPETTEGMKNSLKHL</sequence>
<organism evidence="2 3">
    <name type="scientific">Leptotrombidium deliense</name>
    <dbReference type="NCBI Taxonomy" id="299467"/>
    <lineage>
        <taxon>Eukaryota</taxon>
        <taxon>Metazoa</taxon>
        <taxon>Ecdysozoa</taxon>
        <taxon>Arthropoda</taxon>
        <taxon>Chelicerata</taxon>
        <taxon>Arachnida</taxon>
        <taxon>Acari</taxon>
        <taxon>Acariformes</taxon>
        <taxon>Trombidiformes</taxon>
        <taxon>Prostigmata</taxon>
        <taxon>Anystina</taxon>
        <taxon>Parasitengona</taxon>
        <taxon>Trombiculoidea</taxon>
        <taxon>Trombiculidae</taxon>
        <taxon>Leptotrombidium</taxon>
    </lineage>
</organism>
<keyword evidence="1 2" id="KW-0812">Transmembrane</keyword>
<dbReference type="Proteomes" id="UP000288716">
    <property type="component" value="Unassembled WGS sequence"/>
</dbReference>
<reference evidence="2 3" key="1">
    <citation type="journal article" date="2018" name="Gigascience">
        <title>Genomes of trombidid mites reveal novel predicted allergens and laterally-transferred genes associated with secondary metabolism.</title>
        <authorList>
            <person name="Dong X."/>
            <person name="Chaisiri K."/>
            <person name="Xia D."/>
            <person name="Armstrong S.D."/>
            <person name="Fang Y."/>
            <person name="Donnelly M.J."/>
            <person name="Kadowaki T."/>
            <person name="McGarry J.W."/>
            <person name="Darby A.C."/>
            <person name="Makepeace B.L."/>
        </authorList>
    </citation>
    <scope>NUCLEOTIDE SEQUENCE [LARGE SCALE GENOMIC DNA]</scope>
    <source>
        <strain evidence="2">UoL-UT</strain>
    </source>
</reference>
<dbReference type="GO" id="GO:0008381">
    <property type="term" value="F:mechanosensitive monoatomic ion channel activity"/>
    <property type="evidence" value="ECO:0007669"/>
    <property type="project" value="TreeGrafter"/>
</dbReference>
<accession>A0A443S790</accession>
<dbReference type="PANTHER" id="PTHR23302">
    <property type="entry name" value="TRANSMEMBRANE CHANNEL-RELATED"/>
    <property type="match status" value="1"/>
</dbReference>
<dbReference type="InterPro" id="IPR038900">
    <property type="entry name" value="TMC"/>
</dbReference>
<keyword evidence="1" id="KW-1133">Transmembrane helix</keyword>
<dbReference type="EMBL" id="NCKV01006489">
    <property type="protein sequence ID" value="RWS23418.1"/>
    <property type="molecule type" value="Genomic_DNA"/>
</dbReference>
<feature type="transmembrane region" description="Helical" evidence="1">
    <location>
        <begin position="121"/>
        <end position="137"/>
    </location>
</feature>
<dbReference type="GO" id="GO:0005886">
    <property type="term" value="C:plasma membrane"/>
    <property type="evidence" value="ECO:0007669"/>
    <property type="project" value="InterPro"/>
</dbReference>
<protein>
    <submittedName>
        <fullName evidence="2">Transmembrane channel-like protein 3</fullName>
    </submittedName>
</protein>
<keyword evidence="3" id="KW-1185">Reference proteome</keyword>
<evidence type="ECO:0000313" key="3">
    <source>
        <dbReference type="Proteomes" id="UP000288716"/>
    </source>
</evidence>
<keyword evidence="1" id="KW-0472">Membrane</keyword>
<evidence type="ECO:0000313" key="2">
    <source>
        <dbReference type="EMBL" id="RWS23418.1"/>
    </source>
</evidence>
<gene>
    <name evidence="2" type="ORF">B4U80_05665</name>
</gene>
<evidence type="ECO:0000256" key="1">
    <source>
        <dbReference type="SAM" id="Phobius"/>
    </source>
</evidence>
<dbReference type="AlphaFoldDB" id="A0A443S790"/>
<comment type="caution">
    <text evidence="2">The sequence shown here is derived from an EMBL/GenBank/DDBJ whole genome shotgun (WGS) entry which is preliminary data.</text>
</comment>
<dbReference type="PANTHER" id="PTHR23302:SF40">
    <property type="entry name" value="TRANSMEMBRANE CHANNEL-LIKE PROTEIN"/>
    <property type="match status" value="1"/>
</dbReference>
<dbReference type="VEuPathDB" id="VectorBase:LDEU008622"/>
<name>A0A443S790_9ACAR</name>
<dbReference type="STRING" id="299467.A0A443S790"/>
<proteinExistence type="predicted"/>